<evidence type="ECO:0000256" key="2">
    <source>
        <dbReference type="ARBA" id="ARBA00004664"/>
    </source>
</evidence>
<proteinExistence type="inferred from homology"/>
<dbReference type="AlphaFoldDB" id="A0A1H6FDF9"/>
<comment type="pathway">
    <text evidence="2 10">Amino-acid biosynthesis; L-tryptophan biosynthesis; L-tryptophan from chorismate: step 3/5.</text>
</comment>
<dbReference type="InterPro" id="IPR001240">
    <property type="entry name" value="PRAI_dom"/>
</dbReference>
<evidence type="ECO:0000256" key="8">
    <source>
        <dbReference type="ARBA" id="ARBA00023141"/>
    </source>
</evidence>
<dbReference type="GO" id="GO:0000162">
    <property type="term" value="P:L-tryptophan biosynthetic process"/>
    <property type="evidence" value="ECO:0007669"/>
    <property type="project" value="UniProtKB-UniRule"/>
</dbReference>
<reference evidence="12 13" key="1">
    <citation type="submission" date="2016-10" db="EMBL/GenBank/DDBJ databases">
        <authorList>
            <person name="de Groot N.N."/>
        </authorList>
    </citation>
    <scope>NUCLEOTIDE SEQUENCE [LARGE SCALE GENOMIC DNA]</scope>
    <source>
        <strain evidence="12">MBHS1</strain>
    </source>
</reference>
<keyword evidence="7 10" id="KW-0822">Tryptophan biosynthesis</keyword>
<dbReference type="GO" id="GO:0004640">
    <property type="term" value="F:phosphoribosylanthranilate isomerase activity"/>
    <property type="evidence" value="ECO:0007669"/>
    <property type="project" value="UniProtKB-UniRule"/>
</dbReference>
<evidence type="ECO:0000259" key="11">
    <source>
        <dbReference type="Pfam" id="PF00697"/>
    </source>
</evidence>
<dbReference type="UniPathway" id="UPA00035">
    <property type="reaction ID" value="UER00042"/>
</dbReference>
<keyword evidence="8 10" id="KW-0057">Aromatic amino acid biosynthesis</keyword>
<dbReference type="NCBIfam" id="NF002298">
    <property type="entry name" value="PRK01222.1-4"/>
    <property type="match status" value="1"/>
</dbReference>
<accession>A0A1H6FDF9</accession>
<evidence type="ECO:0000256" key="7">
    <source>
        <dbReference type="ARBA" id="ARBA00022822"/>
    </source>
</evidence>
<dbReference type="HAMAP" id="MF_00135">
    <property type="entry name" value="PRAI"/>
    <property type="match status" value="1"/>
</dbReference>
<dbReference type="PANTHER" id="PTHR42894">
    <property type="entry name" value="N-(5'-PHOSPHORIBOSYL)ANTHRANILATE ISOMERASE"/>
    <property type="match status" value="1"/>
</dbReference>
<evidence type="ECO:0000256" key="3">
    <source>
        <dbReference type="ARBA" id="ARBA00007571"/>
    </source>
</evidence>
<evidence type="ECO:0000256" key="5">
    <source>
        <dbReference type="ARBA" id="ARBA00022272"/>
    </source>
</evidence>
<dbReference type="Proteomes" id="UP000236724">
    <property type="component" value="Unassembled WGS sequence"/>
</dbReference>
<dbReference type="CDD" id="cd00405">
    <property type="entry name" value="PRAI"/>
    <property type="match status" value="1"/>
</dbReference>
<dbReference type="InterPro" id="IPR013785">
    <property type="entry name" value="Aldolase_TIM"/>
</dbReference>
<evidence type="ECO:0000256" key="6">
    <source>
        <dbReference type="ARBA" id="ARBA00022605"/>
    </source>
</evidence>
<sequence length="210" mass="22734">MTTRTRIKICGITRLEDAQDACHAGADALGFVFYDKSPRAVSIKQVQEIISAVPAFVTSVGLFVNPEPEFVHAVLKHIPLDLLQFHGEETPQQCAAFSRPYIKAIRMRPGTDVYAQAALYQSARGLLLDAYVPGVKGGTGTAFNWKEIPAQVAKPVILAGGLDASNVAHAIHTVRPWAVDVSGGVEVKKGIKSTEKIREFAQQVNELNSI</sequence>
<dbReference type="OrthoDB" id="9796196at2"/>
<evidence type="ECO:0000313" key="13">
    <source>
        <dbReference type="Proteomes" id="UP000236724"/>
    </source>
</evidence>
<dbReference type="EC" id="5.3.1.24" evidence="4 10"/>
<evidence type="ECO:0000256" key="10">
    <source>
        <dbReference type="HAMAP-Rule" id="MF_00135"/>
    </source>
</evidence>
<dbReference type="EMBL" id="FMSV02000513">
    <property type="protein sequence ID" value="SEH07055.1"/>
    <property type="molecule type" value="Genomic_DNA"/>
</dbReference>
<dbReference type="SUPFAM" id="SSF51366">
    <property type="entry name" value="Ribulose-phoshate binding barrel"/>
    <property type="match status" value="1"/>
</dbReference>
<dbReference type="PANTHER" id="PTHR42894:SF1">
    <property type="entry name" value="N-(5'-PHOSPHORIBOSYL)ANTHRANILATE ISOMERASE"/>
    <property type="match status" value="1"/>
</dbReference>
<comment type="similarity">
    <text evidence="3 10">Belongs to the TrpF family.</text>
</comment>
<dbReference type="InterPro" id="IPR044643">
    <property type="entry name" value="TrpF_fam"/>
</dbReference>
<gene>
    <name evidence="10 12" type="primary">trpF</name>
    <name evidence="12" type="ORF">MBHS_02922</name>
</gene>
<evidence type="ECO:0000313" key="12">
    <source>
        <dbReference type="EMBL" id="SEH07055.1"/>
    </source>
</evidence>
<evidence type="ECO:0000256" key="9">
    <source>
        <dbReference type="ARBA" id="ARBA00023235"/>
    </source>
</evidence>
<dbReference type="Pfam" id="PF00697">
    <property type="entry name" value="PRAI"/>
    <property type="match status" value="1"/>
</dbReference>
<evidence type="ECO:0000256" key="1">
    <source>
        <dbReference type="ARBA" id="ARBA00001164"/>
    </source>
</evidence>
<dbReference type="NCBIfam" id="NF002299">
    <property type="entry name" value="PRK01222.1-6"/>
    <property type="match status" value="1"/>
</dbReference>
<keyword evidence="9 10" id="KW-0413">Isomerase</keyword>
<dbReference type="FunFam" id="3.20.20.70:FF:000075">
    <property type="entry name" value="Tryptophan biosynthesis protein TRP1"/>
    <property type="match status" value="1"/>
</dbReference>
<dbReference type="InterPro" id="IPR011060">
    <property type="entry name" value="RibuloseP-bd_barrel"/>
</dbReference>
<feature type="domain" description="N-(5'phosphoribosyl) anthranilate isomerase (PRAI)" evidence="11">
    <location>
        <begin position="7"/>
        <end position="203"/>
    </location>
</feature>
<dbReference type="Gene3D" id="3.20.20.70">
    <property type="entry name" value="Aldolase class I"/>
    <property type="match status" value="1"/>
</dbReference>
<organism evidence="12 13">
    <name type="scientific">Candidatus Venteria ishoeyi</name>
    <dbReference type="NCBI Taxonomy" id="1899563"/>
    <lineage>
        <taxon>Bacteria</taxon>
        <taxon>Pseudomonadati</taxon>
        <taxon>Pseudomonadota</taxon>
        <taxon>Gammaproteobacteria</taxon>
        <taxon>Thiotrichales</taxon>
        <taxon>Thiotrichaceae</taxon>
        <taxon>Venteria</taxon>
    </lineage>
</organism>
<comment type="catalytic activity">
    <reaction evidence="1 10">
        <text>N-(5-phospho-beta-D-ribosyl)anthranilate = 1-(2-carboxyphenylamino)-1-deoxy-D-ribulose 5-phosphate</text>
        <dbReference type="Rhea" id="RHEA:21540"/>
        <dbReference type="ChEBI" id="CHEBI:18277"/>
        <dbReference type="ChEBI" id="CHEBI:58613"/>
        <dbReference type="EC" id="5.3.1.24"/>
    </reaction>
</comment>
<evidence type="ECO:0000256" key="4">
    <source>
        <dbReference type="ARBA" id="ARBA00012572"/>
    </source>
</evidence>
<name>A0A1H6FDF9_9GAMM</name>
<keyword evidence="6 10" id="KW-0028">Amino-acid biosynthesis</keyword>
<keyword evidence="13" id="KW-1185">Reference proteome</keyword>
<protein>
    <recommendedName>
        <fullName evidence="5 10">N-(5'-phosphoribosyl)anthranilate isomerase</fullName>
        <shortName evidence="10">PRAI</shortName>
        <ecNumber evidence="4 10">5.3.1.24</ecNumber>
    </recommendedName>
</protein>